<evidence type="ECO:0000313" key="3">
    <source>
        <dbReference type="Proteomes" id="UP001172778"/>
    </source>
</evidence>
<keyword evidence="3" id="KW-1185">Reference proteome</keyword>
<dbReference type="PROSITE" id="PS51186">
    <property type="entry name" value="GNAT"/>
    <property type="match status" value="1"/>
</dbReference>
<dbReference type="EMBL" id="JARRAF010000002">
    <property type="protein sequence ID" value="MDK2122787.1"/>
    <property type="molecule type" value="Genomic_DNA"/>
</dbReference>
<evidence type="ECO:0000259" key="1">
    <source>
        <dbReference type="PROSITE" id="PS51186"/>
    </source>
</evidence>
<dbReference type="InterPro" id="IPR016181">
    <property type="entry name" value="Acyl_CoA_acyltransferase"/>
</dbReference>
<dbReference type="Pfam" id="PF00583">
    <property type="entry name" value="Acetyltransf_1"/>
    <property type="match status" value="1"/>
</dbReference>
<comment type="caution">
    <text evidence="2">The sequence shown here is derived from an EMBL/GenBank/DDBJ whole genome shotgun (WGS) entry which is preliminary data.</text>
</comment>
<accession>A0ABT7DVV3</accession>
<gene>
    <name evidence="2" type="ORF">PZA18_01850</name>
</gene>
<proteinExistence type="predicted"/>
<dbReference type="Proteomes" id="UP001172778">
    <property type="component" value="Unassembled WGS sequence"/>
</dbReference>
<evidence type="ECO:0000313" key="2">
    <source>
        <dbReference type="EMBL" id="MDK2122787.1"/>
    </source>
</evidence>
<dbReference type="InterPro" id="IPR000182">
    <property type="entry name" value="GNAT_dom"/>
</dbReference>
<dbReference type="Gene3D" id="3.40.630.30">
    <property type="match status" value="1"/>
</dbReference>
<dbReference type="RefSeq" id="WP_284099076.1">
    <property type="nucleotide sequence ID" value="NZ_JARRAF010000002.1"/>
</dbReference>
<reference evidence="2" key="1">
    <citation type="submission" date="2023-03" db="EMBL/GenBank/DDBJ databases">
        <title>Chitinimonas shenzhenensis gen. nov., sp. nov., a novel member of family Burkholderiaceae isolated from activated sludge collected in Shen Zhen, China.</title>
        <authorList>
            <person name="Wang X."/>
        </authorList>
    </citation>
    <scope>NUCLEOTIDE SEQUENCE</scope>
    <source>
        <strain evidence="2">DQS-5</strain>
    </source>
</reference>
<sequence>MSISVRQADTTDLDWVNQCYAAIDFTPSHSGELIVIASHNGQAAGLGRVVPLENGQGELGGIYVLDDFRGLGIASVVVDSLLQQAANTPLYCLPFAKLAEFYMGKGFAPLPADHNVPAVIENKHAWCNQHYAEPVLLLYRPAQRHASQ</sequence>
<organism evidence="2 3">
    <name type="scientific">Parachitinimonas caeni</name>
    <dbReference type="NCBI Taxonomy" id="3031301"/>
    <lineage>
        <taxon>Bacteria</taxon>
        <taxon>Pseudomonadati</taxon>
        <taxon>Pseudomonadota</taxon>
        <taxon>Betaproteobacteria</taxon>
        <taxon>Neisseriales</taxon>
        <taxon>Chitinibacteraceae</taxon>
        <taxon>Parachitinimonas</taxon>
    </lineage>
</organism>
<feature type="domain" description="N-acetyltransferase" evidence="1">
    <location>
        <begin position="1"/>
        <end position="126"/>
    </location>
</feature>
<dbReference type="SUPFAM" id="SSF55729">
    <property type="entry name" value="Acyl-CoA N-acyltransferases (Nat)"/>
    <property type="match status" value="1"/>
</dbReference>
<protein>
    <submittedName>
        <fullName evidence="2">GNAT family N-acetyltransferase</fullName>
    </submittedName>
</protein>
<dbReference type="CDD" id="cd04301">
    <property type="entry name" value="NAT_SF"/>
    <property type="match status" value="1"/>
</dbReference>
<name>A0ABT7DVV3_9NEIS</name>